<organism evidence="1 2">
    <name type="scientific">Sphingobium cupriresistens LL01</name>
    <dbReference type="NCBI Taxonomy" id="1420583"/>
    <lineage>
        <taxon>Bacteria</taxon>
        <taxon>Pseudomonadati</taxon>
        <taxon>Pseudomonadota</taxon>
        <taxon>Alphaproteobacteria</taxon>
        <taxon>Sphingomonadales</taxon>
        <taxon>Sphingomonadaceae</taxon>
        <taxon>Sphingobium</taxon>
    </lineage>
</organism>
<sequence length="120" mass="13100">MSQFDQFTRWQCPRCCEAGIDSWNKAMFDGIANDPANPPNPWILGDNCCHCGWPVVTRYTVPEEAPRAIVSPDGRFDYEAAAFDSIAADPASAITLSPTPARDADWSRGCLHAKHSGSAQ</sequence>
<dbReference type="EMBL" id="JACT01000003">
    <property type="protein sequence ID" value="KMS54713.1"/>
    <property type="molecule type" value="Genomic_DNA"/>
</dbReference>
<reference evidence="1 2" key="1">
    <citation type="journal article" date="2015" name="G3 (Bethesda)">
        <title>Insights into Ongoing Evolution of the Hexachlorocyclohexane Catabolic Pathway from Comparative Genomics of Ten Sphingomonadaceae Strains.</title>
        <authorList>
            <person name="Pearce S.L."/>
            <person name="Oakeshott J.G."/>
            <person name="Pandey G."/>
        </authorList>
    </citation>
    <scope>NUCLEOTIDE SEQUENCE [LARGE SCALE GENOMIC DNA]</scope>
    <source>
        <strain evidence="1 2">LL01</strain>
    </source>
</reference>
<comment type="caution">
    <text evidence="1">The sequence shown here is derived from an EMBL/GenBank/DDBJ whole genome shotgun (WGS) entry which is preliminary data.</text>
</comment>
<dbReference type="AlphaFoldDB" id="A0A0J7XUI1"/>
<gene>
    <name evidence="1" type="ORF">V473_15310</name>
</gene>
<name>A0A0J7XUI1_9SPHN</name>
<dbReference type="STRING" id="1420583.V473_15310"/>
<keyword evidence="2" id="KW-1185">Reference proteome</keyword>
<dbReference type="RefSeq" id="WP_066606027.1">
    <property type="nucleotide sequence ID" value="NZ_KQ130435.1"/>
</dbReference>
<dbReference type="Proteomes" id="UP000052232">
    <property type="component" value="Unassembled WGS sequence"/>
</dbReference>
<dbReference type="PATRIC" id="fig|1420583.3.peg.2859"/>
<evidence type="ECO:0000313" key="2">
    <source>
        <dbReference type="Proteomes" id="UP000052232"/>
    </source>
</evidence>
<proteinExistence type="predicted"/>
<accession>A0A0J7XUI1</accession>
<evidence type="ECO:0000313" key="1">
    <source>
        <dbReference type="EMBL" id="KMS54713.1"/>
    </source>
</evidence>
<protein>
    <submittedName>
        <fullName evidence="1">Uncharacterized protein</fullName>
    </submittedName>
</protein>